<evidence type="ECO:0000256" key="4">
    <source>
        <dbReference type="RuleBase" id="RU003345"/>
    </source>
</evidence>
<dbReference type="PROSITE" id="PS00070">
    <property type="entry name" value="ALDEHYDE_DEHYDR_CYS"/>
    <property type="match status" value="1"/>
</dbReference>
<evidence type="ECO:0000256" key="1">
    <source>
        <dbReference type="ARBA" id="ARBA00009986"/>
    </source>
</evidence>
<dbReference type="FunFam" id="3.40.309.10:FF:000009">
    <property type="entry name" value="Aldehyde dehydrogenase A"/>
    <property type="match status" value="1"/>
</dbReference>
<evidence type="ECO:0000256" key="3">
    <source>
        <dbReference type="PROSITE-ProRule" id="PRU10007"/>
    </source>
</evidence>
<dbReference type="InterPro" id="IPR016160">
    <property type="entry name" value="Ald_DH_CS_CYS"/>
</dbReference>
<comment type="similarity">
    <text evidence="1 4">Belongs to the aldehyde dehydrogenase family.</text>
</comment>
<dbReference type="PROSITE" id="PS00687">
    <property type="entry name" value="ALDEHYDE_DEHYDR_GLU"/>
    <property type="match status" value="1"/>
</dbReference>
<name>A0A062VHQ2_9PROT</name>
<dbReference type="PATRIC" id="fig|1280954.3.peg.2826"/>
<dbReference type="STRING" id="1280954.HPO_13952"/>
<dbReference type="InterPro" id="IPR044086">
    <property type="entry name" value="LUC3-like"/>
</dbReference>
<evidence type="ECO:0000256" key="2">
    <source>
        <dbReference type="ARBA" id="ARBA00023002"/>
    </source>
</evidence>
<sequence>MTEHSFTMTINGQAVAGSETFGVENPATGTVFAQAPDCTKDELDSAVAAARAALPAWKATPIEKRRELLNAMAGILMQNLPELSRLLTREQGKPHSDAEGDVGGGAFWLMESSRHDIPVHVSEDSSERHAITRYGPIGVVAAIVPWNFPIILAAFKLGPALLAGNTIVLKPAPTTPLTTLRIGELLRGVLPDGVLNVISGSDRLGPWLSAHEGVDKVSFTGSTQTGRKVMENAAHSLKRVTLELGGNDPAIVMPDVDVKKVAEDLFWAAFRNAGQICIATKRMYIHKDVYEPLKAAIVEYAGTVKIGDGAEQGTQIGPIQNSAQYRRVLELIQDARDNGYKFLIGGEPSDQPGYFVPITILDNPPESARIVQEEQFGPVLPLLRFDDLEEVIGRANDSEYGLGASIWSSDIDRAQEIATRLQAGTVWINESQHLSPHAAFGGFKQSGIGVEGGPDGVLEFCQAQTVFTRKPATV</sequence>
<accession>A0A062VHQ2</accession>
<comment type="caution">
    <text evidence="6">The sequence shown here is derived from an EMBL/GenBank/DDBJ whole genome shotgun (WGS) entry which is preliminary data.</text>
</comment>
<dbReference type="InterPro" id="IPR016163">
    <property type="entry name" value="Ald_DH_C"/>
</dbReference>
<dbReference type="GO" id="GO:0016620">
    <property type="term" value="F:oxidoreductase activity, acting on the aldehyde or oxo group of donors, NAD or NADP as acceptor"/>
    <property type="evidence" value="ECO:0007669"/>
    <property type="project" value="InterPro"/>
</dbReference>
<dbReference type="RefSeq" id="WP_035600077.1">
    <property type="nucleotide sequence ID" value="NZ_ARYM01000017.1"/>
</dbReference>
<keyword evidence="7" id="KW-1185">Reference proteome</keyword>
<evidence type="ECO:0000259" key="5">
    <source>
        <dbReference type="Pfam" id="PF00171"/>
    </source>
</evidence>
<dbReference type="SUPFAM" id="SSF53720">
    <property type="entry name" value="ALDH-like"/>
    <property type="match status" value="1"/>
</dbReference>
<dbReference type="InterPro" id="IPR016162">
    <property type="entry name" value="Ald_DH_N"/>
</dbReference>
<dbReference type="InterPro" id="IPR015590">
    <property type="entry name" value="Aldehyde_DH_dom"/>
</dbReference>
<keyword evidence="2 4" id="KW-0560">Oxidoreductase</keyword>
<dbReference type="FunFam" id="3.40.605.10:FF:000007">
    <property type="entry name" value="NAD/NADP-dependent betaine aldehyde dehydrogenase"/>
    <property type="match status" value="1"/>
</dbReference>
<reference evidence="6 7" key="1">
    <citation type="journal article" date="2014" name="Antonie Van Leeuwenhoek">
        <title>Hyphomonas beringensis sp. nov. and Hyphomonas chukchiensis sp. nov., isolated from surface seawater of the Bering Sea and Chukchi Sea.</title>
        <authorList>
            <person name="Li C."/>
            <person name="Lai Q."/>
            <person name="Li G."/>
            <person name="Dong C."/>
            <person name="Wang J."/>
            <person name="Liao Y."/>
            <person name="Shao Z."/>
        </authorList>
    </citation>
    <scope>NUCLEOTIDE SEQUENCE [LARGE SCALE GENOMIC DNA]</scope>
    <source>
        <strain evidence="6 7">PS728</strain>
    </source>
</reference>
<dbReference type="AlphaFoldDB" id="A0A062VHQ2"/>
<dbReference type="InterPro" id="IPR029510">
    <property type="entry name" value="Ald_DH_CS_GLU"/>
</dbReference>
<dbReference type="InterPro" id="IPR016161">
    <property type="entry name" value="Ald_DH/histidinol_DH"/>
</dbReference>
<dbReference type="EMBL" id="ARYM01000017">
    <property type="protein sequence ID" value="KCZ97602.1"/>
    <property type="molecule type" value="Genomic_DNA"/>
</dbReference>
<feature type="domain" description="Aldehyde dehydrogenase" evidence="5">
    <location>
        <begin position="18"/>
        <end position="466"/>
    </location>
</feature>
<evidence type="ECO:0000313" key="7">
    <source>
        <dbReference type="Proteomes" id="UP000027100"/>
    </source>
</evidence>
<dbReference type="Gene3D" id="3.40.309.10">
    <property type="entry name" value="Aldehyde Dehydrogenase, Chain A, domain 2"/>
    <property type="match status" value="1"/>
</dbReference>
<organism evidence="6 7">
    <name type="scientific">Hyphomonas polymorpha PS728</name>
    <dbReference type="NCBI Taxonomy" id="1280954"/>
    <lineage>
        <taxon>Bacteria</taxon>
        <taxon>Pseudomonadati</taxon>
        <taxon>Pseudomonadota</taxon>
        <taxon>Alphaproteobacteria</taxon>
        <taxon>Hyphomonadales</taxon>
        <taxon>Hyphomonadaceae</taxon>
        <taxon>Hyphomonas</taxon>
    </lineage>
</organism>
<dbReference type="PANTHER" id="PTHR11699">
    <property type="entry name" value="ALDEHYDE DEHYDROGENASE-RELATED"/>
    <property type="match status" value="1"/>
</dbReference>
<dbReference type="Proteomes" id="UP000027100">
    <property type="component" value="Unassembled WGS sequence"/>
</dbReference>
<feature type="active site" evidence="3">
    <location>
        <position position="243"/>
    </location>
</feature>
<dbReference type="Gene3D" id="3.40.605.10">
    <property type="entry name" value="Aldehyde Dehydrogenase, Chain A, domain 1"/>
    <property type="match status" value="1"/>
</dbReference>
<evidence type="ECO:0000313" key="6">
    <source>
        <dbReference type="EMBL" id="KCZ97602.1"/>
    </source>
</evidence>
<dbReference type="Pfam" id="PF00171">
    <property type="entry name" value="Aldedh"/>
    <property type="match status" value="1"/>
</dbReference>
<dbReference type="CDD" id="cd07106">
    <property type="entry name" value="ALDH_AldA-AAD23400"/>
    <property type="match status" value="1"/>
</dbReference>
<dbReference type="eggNOG" id="COG1012">
    <property type="taxonomic scope" value="Bacteria"/>
</dbReference>
<protein>
    <submittedName>
        <fullName evidence="6">Aldehyde dehydrogenase family protein</fullName>
    </submittedName>
</protein>
<proteinExistence type="inferred from homology"/>
<gene>
    <name evidence="6" type="ORF">HPO_13952</name>
</gene>